<dbReference type="EMBL" id="BARW01024466">
    <property type="protein sequence ID" value="GAI92221.1"/>
    <property type="molecule type" value="Genomic_DNA"/>
</dbReference>
<name>X1TLI1_9ZZZZ</name>
<dbReference type="AlphaFoldDB" id="X1TLI1"/>
<proteinExistence type="predicted"/>
<accession>X1TLI1</accession>
<reference evidence="1" key="1">
    <citation type="journal article" date="2014" name="Front. Microbiol.">
        <title>High frequency of phylogenetically diverse reductive dehalogenase-homologous genes in deep subseafloor sedimentary metagenomes.</title>
        <authorList>
            <person name="Kawai M."/>
            <person name="Futagami T."/>
            <person name="Toyoda A."/>
            <person name="Takaki Y."/>
            <person name="Nishi S."/>
            <person name="Hori S."/>
            <person name="Arai W."/>
            <person name="Tsubouchi T."/>
            <person name="Morono Y."/>
            <person name="Uchiyama I."/>
            <person name="Ito T."/>
            <person name="Fujiyama A."/>
            <person name="Inagaki F."/>
            <person name="Takami H."/>
        </authorList>
    </citation>
    <scope>NUCLEOTIDE SEQUENCE</scope>
    <source>
        <strain evidence="1">Expedition CK06-06</strain>
    </source>
</reference>
<feature type="non-terminal residue" evidence="1">
    <location>
        <position position="1"/>
    </location>
</feature>
<protein>
    <submittedName>
        <fullName evidence="1">Uncharacterized protein</fullName>
    </submittedName>
</protein>
<organism evidence="1">
    <name type="scientific">marine sediment metagenome</name>
    <dbReference type="NCBI Taxonomy" id="412755"/>
    <lineage>
        <taxon>unclassified sequences</taxon>
        <taxon>metagenomes</taxon>
        <taxon>ecological metagenomes</taxon>
    </lineage>
</organism>
<comment type="caution">
    <text evidence="1">The sequence shown here is derived from an EMBL/GenBank/DDBJ whole genome shotgun (WGS) entry which is preliminary data.</text>
</comment>
<feature type="non-terminal residue" evidence="1">
    <location>
        <position position="262"/>
    </location>
</feature>
<gene>
    <name evidence="1" type="ORF">S12H4_40335</name>
</gene>
<sequence>FYEGELWIPGEKYGYEKKRISYIDMSGDDQDTFDNFTLNGRALINFEDKDTRELFSRLQRGKPLNVPEKLNAFPGGIVPLMRNLGRHPFFSKVNFSLKRYKNYHIAAKLLLIEKDGITETQPKKLFVFFELNESLSNESKVAKKNNRVLKFMDMVFPESKVPEINSEPWFLNIYLLSSRLLENYNMDSKHKNLHDFYIQTWAKVEKARKTSLEETEILRFVDANTKGTNSKANIDFRFDFLIERFLQLNEDIELLDPNRNFD</sequence>
<evidence type="ECO:0000313" key="1">
    <source>
        <dbReference type="EMBL" id="GAI92221.1"/>
    </source>
</evidence>